<name>A0ABT1SK22_9FIRM</name>
<dbReference type="InterPro" id="IPR019815">
    <property type="entry name" value="Translation_initiation_fac_3_C"/>
</dbReference>
<gene>
    <name evidence="4 8" type="primary">infC</name>
    <name evidence="8" type="ORF">NE663_04710</name>
</gene>
<feature type="domain" description="Translation initiation factor 3 N-terminal" evidence="7">
    <location>
        <begin position="19"/>
        <end position="88"/>
    </location>
</feature>
<reference evidence="8 9" key="1">
    <citation type="submission" date="2022-06" db="EMBL/GenBank/DDBJ databases">
        <title>Isolation of gut microbiota from human fecal samples.</title>
        <authorList>
            <person name="Pamer E.G."/>
            <person name="Barat B."/>
            <person name="Waligurski E."/>
            <person name="Medina S."/>
            <person name="Paddock L."/>
            <person name="Mostad J."/>
        </authorList>
    </citation>
    <scope>NUCLEOTIDE SEQUENCE [LARGE SCALE GENOMIC DNA]</scope>
    <source>
        <strain evidence="8 9">DFI.6.1</strain>
    </source>
</reference>
<evidence type="ECO:0000313" key="9">
    <source>
        <dbReference type="Proteomes" id="UP001524435"/>
    </source>
</evidence>
<dbReference type="Proteomes" id="UP001524435">
    <property type="component" value="Unassembled WGS sequence"/>
</dbReference>
<comment type="similarity">
    <text evidence="1 4">Belongs to the IF-3 family.</text>
</comment>
<proteinExistence type="inferred from homology"/>
<organism evidence="8 9">
    <name type="scientific">Massilicoli timonensis</name>
    <dbReference type="NCBI Taxonomy" id="2015901"/>
    <lineage>
        <taxon>Bacteria</taxon>
        <taxon>Bacillati</taxon>
        <taxon>Bacillota</taxon>
        <taxon>Erysipelotrichia</taxon>
        <taxon>Erysipelotrichales</taxon>
        <taxon>Erysipelotrichaceae</taxon>
        <taxon>Massilicoli</taxon>
    </lineage>
</organism>
<evidence type="ECO:0000256" key="4">
    <source>
        <dbReference type="HAMAP-Rule" id="MF_00080"/>
    </source>
</evidence>
<dbReference type="InterPro" id="IPR036787">
    <property type="entry name" value="T_IF-3_N_sf"/>
</dbReference>
<accession>A0ABT1SK22</accession>
<comment type="caution">
    <text evidence="8">The sequence shown here is derived from an EMBL/GenBank/DDBJ whole genome shotgun (WGS) entry which is preliminary data.</text>
</comment>
<dbReference type="EMBL" id="JANGCH010000004">
    <property type="protein sequence ID" value="MCQ5121559.1"/>
    <property type="molecule type" value="Genomic_DNA"/>
</dbReference>
<evidence type="ECO:0000256" key="5">
    <source>
        <dbReference type="NCBIfam" id="TIGR00168"/>
    </source>
</evidence>
<protein>
    <recommendedName>
        <fullName evidence="4 5">Translation initiation factor IF-3</fullName>
    </recommendedName>
</protein>
<dbReference type="SUPFAM" id="SSF54364">
    <property type="entry name" value="Translation initiation factor IF3, N-terminal domain"/>
    <property type="match status" value="1"/>
</dbReference>
<dbReference type="Pfam" id="PF05198">
    <property type="entry name" value="IF3_N"/>
    <property type="match status" value="1"/>
</dbReference>
<comment type="subcellular location">
    <subcellularLocation>
        <location evidence="4">Cytoplasm</location>
    </subcellularLocation>
</comment>
<dbReference type="HAMAP" id="MF_00080">
    <property type="entry name" value="IF_3"/>
    <property type="match status" value="1"/>
</dbReference>
<dbReference type="Gene3D" id="3.30.110.10">
    <property type="entry name" value="Translation initiation factor 3 (IF-3), C-terminal domain"/>
    <property type="match status" value="1"/>
</dbReference>
<evidence type="ECO:0000259" key="6">
    <source>
        <dbReference type="Pfam" id="PF00707"/>
    </source>
</evidence>
<evidence type="ECO:0000256" key="1">
    <source>
        <dbReference type="ARBA" id="ARBA00005439"/>
    </source>
</evidence>
<dbReference type="PANTHER" id="PTHR10938">
    <property type="entry name" value="TRANSLATION INITIATION FACTOR IF-3"/>
    <property type="match status" value="1"/>
</dbReference>
<dbReference type="InterPro" id="IPR001288">
    <property type="entry name" value="Translation_initiation_fac_3"/>
</dbReference>
<dbReference type="PANTHER" id="PTHR10938:SF0">
    <property type="entry name" value="TRANSLATION INITIATION FACTOR IF-3, MITOCHONDRIAL"/>
    <property type="match status" value="1"/>
</dbReference>
<dbReference type="Pfam" id="PF00707">
    <property type="entry name" value="IF3_C"/>
    <property type="match status" value="1"/>
</dbReference>
<dbReference type="SUPFAM" id="SSF55200">
    <property type="entry name" value="Translation initiation factor IF3, C-terminal domain"/>
    <property type="match status" value="1"/>
</dbReference>
<keyword evidence="4" id="KW-0963">Cytoplasm</keyword>
<dbReference type="InterPro" id="IPR019814">
    <property type="entry name" value="Translation_initiation_fac_3_N"/>
</dbReference>
<evidence type="ECO:0000256" key="3">
    <source>
        <dbReference type="ARBA" id="ARBA00022917"/>
    </source>
</evidence>
<dbReference type="GO" id="GO:0003743">
    <property type="term" value="F:translation initiation factor activity"/>
    <property type="evidence" value="ECO:0007669"/>
    <property type="project" value="UniProtKB-KW"/>
</dbReference>
<evidence type="ECO:0000259" key="7">
    <source>
        <dbReference type="Pfam" id="PF05198"/>
    </source>
</evidence>
<keyword evidence="3 4" id="KW-0648">Protein biosynthesis</keyword>
<dbReference type="Gene3D" id="3.10.20.80">
    <property type="entry name" value="Translation initiation factor 3 (IF-3), N-terminal domain"/>
    <property type="match status" value="1"/>
</dbReference>
<evidence type="ECO:0000256" key="2">
    <source>
        <dbReference type="ARBA" id="ARBA00022540"/>
    </source>
</evidence>
<keyword evidence="9" id="KW-1185">Reference proteome</keyword>
<dbReference type="RefSeq" id="WP_102266345.1">
    <property type="nucleotide sequence ID" value="NZ_CALVCM010000028.1"/>
</dbReference>
<keyword evidence="2 4" id="KW-0396">Initiation factor</keyword>
<dbReference type="NCBIfam" id="TIGR00168">
    <property type="entry name" value="infC"/>
    <property type="match status" value="1"/>
</dbReference>
<dbReference type="InterPro" id="IPR036788">
    <property type="entry name" value="T_IF-3_C_sf"/>
</dbReference>
<feature type="domain" description="Translation initiation factor 3 C-terminal" evidence="6">
    <location>
        <begin position="95"/>
        <end position="180"/>
    </location>
</feature>
<evidence type="ECO:0000313" key="8">
    <source>
        <dbReference type="EMBL" id="MCQ5121559.1"/>
    </source>
</evidence>
<comment type="subunit">
    <text evidence="4">Monomer.</text>
</comment>
<sequence>MSVIYNRKVIPNNVNDDLVNEKIRFKEVLVIDSDGSQLGIKMRREALEIAYNQNLDLLCVAPNAKPPVCKVLDYGRHRFEQQKKAKEAKKKQHVTEIKPLRLSPVIDKHDFDTKMRHARKWIADGMKVKVDMRFRGRLITRLEVGKKIMDSFIEEISDIASVEKKPTLEGNTMSCVLSAKKNK</sequence>
<comment type="function">
    <text evidence="4">IF-3 binds to the 30S ribosomal subunit and shifts the equilibrium between 70S ribosomes and their 50S and 30S subunits in favor of the free subunits, thus enhancing the availability of 30S subunits on which protein synthesis initiation begins.</text>
</comment>